<sequence>MINGNKLESRAKGPKNRGKVGRDEQQQQQQQHQQQQPLRVR</sequence>
<organism evidence="2 3">
    <name type="scientific">Eimeria tenella</name>
    <name type="common">Coccidian parasite</name>
    <dbReference type="NCBI Taxonomy" id="5802"/>
    <lineage>
        <taxon>Eukaryota</taxon>
        <taxon>Sar</taxon>
        <taxon>Alveolata</taxon>
        <taxon>Apicomplexa</taxon>
        <taxon>Conoidasida</taxon>
        <taxon>Coccidia</taxon>
        <taxon>Eucoccidiorida</taxon>
        <taxon>Eimeriorina</taxon>
        <taxon>Eimeriidae</taxon>
        <taxon>Eimeria</taxon>
    </lineage>
</organism>
<dbReference type="AlphaFoldDB" id="C8TE13"/>
<reference evidence="2 3" key="1">
    <citation type="journal article" date="2007" name="Genome Res.">
        <title>Sequencing and analysis of chromosome 1 of Eimeria tenella reveals a unique segmental organization.</title>
        <authorList>
            <person name="Ling K.H."/>
            <person name="Rajandream M.A."/>
            <person name="Rivailler P."/>
            <person name="Ivens A."/>
            <person name="Yap S.J."/>
            <person name="Madeira A.M.B.N."/>
            <person name="Mungall K."/>
            <person name="Billington K."/>
            <person name="Yee W.Y."/>
            <person name="Bankier A.T."/>
            <person name="Carroll F."/>
            <person name="Durham A.M."/>
            <person name="Peters N."/>
            <person name="Loo S.S."/>
            <person name="Mat-Isa M.N."/>
            <person name="Novaes J."/>
            <person name="Quail M."/>
            <person name="Rosli R."/>
            <person name="Shamsudin M.N."/>
            <person name="Sobreira T.J.P."/>
            <person name="Tivey A.R."/>
            <person name="Wai S.F."/>
            <person name="White S."/>
            <person name="Wu X."/>
            <person name="Kerhornou A.X."/>
            <person name="Blake D."/>
            <person name="Mohamed R."/>
            <person name="Shirley M."/>
            <person name="Gruber A."/>
            <person name="Berriman M."/>
            <person name="Tomley F."/>
            <person name="Dear P.H."/>
            <person name="Wan K.L."/>
        </authorList>
    </citation>
    <scope>NUCLEOTIDE SEQUENCE [LARGE SCALE GENOMIC DNA]</scope>
    <source>
        <strain evidence="2 3">Houghton</strain>
    </source>
</reference>
<dbReference type="Proteomes" id="UP000243681">
    <property type="component" value="Chromosome 1"/>
</dbReference>
<dbReference type="EMBL" id="AM269894">
    <property type="protein sequence ID" value="CAK51499.1"/>
    <property type="molecule type" value="Genomic_DNA"/>
</dbReference>
<name>C8TE13_EIMTE</name>
<evidence type="ECO:0000313" key="2">
    <source>
        <dbReference type="EMBL" id="CAK51499.1"/>
    </source>
</evidence>
<accession>C8TE13</accession>
<evidence type="ECO:0000256" key="1">
    <source>
        <dbReference type="SAM" id="MobiDB-lite"/>
    </source>
</evidence>
<protein>
    <submittedName>
        <fullName evidence="2">Uncharacterized protein</fullName>
    </submittedName>
</protein>
<evidence type="ECO:0000313" key="3">
    <source>
        <dbReference type="Proteomes" id="UP000243681"/>
    </source>
</evidence>
<gene>
    <name evidence="2" type="ORF">e1004f01.tmp0001</name>
</gene>
<proteinExistence type="predicted"/>
<feature type="region of interest" description="Disordered" evidence="1">
    <location>
        <begin position="1"/>
        <end position="41"/>
    </location>
</feature>
<feature type="compositionally biased region" description="Low complexity" evidence="1">
    <location>
        <begin position="26"/>
        <end position="41"/>
    </location>
</feature>